<keyword evidence="9" id="KW-0282">Flagellum</keyword>
<comment type="subcellular location">
    <subcellularLocation>
        <location evidence="1">Bacterial flagellum</location>
    </subcellularLocation>
    <subcellularLocation>
        <location evidence="2">Secreted</location>
    </subcellularLocation>
</comment>
<keyword evidence="6" id="KW-0975">Bacterial flagellum</keyword>
<dbReference type="STRING" id="1165689.SAMN02927914_02343"/>
<dbReference type="AlphaFoldDB" id="A0A1G5XIV0"/>
<dbReference type="RefSeq" id="WP_091577793.1">
    <property type="nucleotide sequence ID" value="NZ_FMXM01000006.1"/>
</dbReference>
<dbReference type="PANTHER" id="PTHR30033:SF1">
    <property type="entry name" value="FLAGELLAR HOOK-ASSOCIATED PROTEIN 1"/>
    <property type="match status" value="1"/>
</dbReference>
<evidence type="ECO:0000259" key="8">
    <source>
        <dbReference type="Pfam" id="PF22638"/>
    </source>
</evidence>
<dbReference type="GO" id="GO:0005198">
    <property type="term" value="F:structural molecule activity"/>
    <property type="evidence" value="ECO:0007669"/>
    <property type="project" value="InterPro"/>
</dbReference>
<evidence type="ECO:0000256" key="2">
    <source>
        <dbReference type="ARBA" id="ARBA00004613"/>
    </source>
</evidence>
<keyword evidence="5" id="KW-0964">Secreted</keyword>
<evidence type="ECO:0000256" key="6">
    <source>
        <dbReference type="ARBA" id="ARBA00023143"/>
    </source>
</evidence>
<evidence type="ECO:0000313" key="10">
    <source>
        <dbReference type="Proteomes" id="UP000198588"/>
    </source>
</evidence>
<dbReference type="GO" id="GO:0009424">
    <property type="term" value="C:bacterial-type flagellum hook"/>
    <property type="evidence" value="ECO:0007669"/>
    <property type="project" value="InterPro"/>
</dbReference>
<dbReference type="GO" id="GO:0044780">
    <property type="term" value="P:bacterial-type flagellum assembly"/>
    <property type="evidence" value="ECO:0007669"/>
    <property type="project" value="InterPro"/>
</dbReference>
<keyword evidence="9" id="KW-0966">Cell projection</keyword>
<keyword evidence="9" id="KW-0969">Cilium</keyword>
<evidence type="ECO:0000256" key="4">
    <source>
        <dbReference type="ARBA" id="ARBA00016244"/>
    </source>
</evidence>
<dbReference type="NCBIfam" id="TIGR02492">
    <property type="entry name" value="flgK_ends"/>
    <property type="match status" value="1"/>
</dbReference>
<evidence type="ECO:0000256" key="1">
    <source>
        <dbReference type="ARBA" id="ARBA00004365"/>
    </source>
</evidence>
<evidence type="ECO:0000259" key="7">
    <source>
        <dbReference type="Pfam" id="PF06429"/>
    </source>
</evidence>
<dbReference type="InterPro" id="IPR053927">
    <property type="entry name" value="FlgK_helical"/>
</dbReference>
<dbReference type="InterPro" id="IPR010930">
    <property type="entry name" value="Flg_bb/hook_C_dom"/>
</dbReference>
<evidence type="ECO:0000313" key="9">
    <source>
        <dbReference type="EMBL" id="SDA70369.1"/>
    </source>
</evidence>
<gene>
    <name evidence="9" type="ORF">SAMN02927914_02343</name>
</gene>
<organism evidence="9 10">
    <name type="scientific">Mesorhizobium qingshengii</name>
    <dbReference type="NCBI Taxonomy" id="1165689"/>
    <lineage>
        <taxon>Bacteria</taxon>
        <taxon>Pseudomonadati</taxon>
        <taxon>Pseudomonadota</taxon>
        <taxon>Alphaproteobacteria</taxon>
        <taxon>Hyphomicrobiales</taxon>
        <taxon>Phyllobacteriaceae</taxon>
        <taxon>Mesorhizobium</taxon>
    </lineage>
</organism>
<dbReference type="Proteomes" id="UP000198588">
    <property type="component" value="Unassembled WGS sequence"/>
</dbReference>
<dbReference type="SUPFAM" id="SSF64518">
    <property type="entry name" value="Phase 1 flagellin"/>
    <property type="match status" value="1"/>
</dbReference>
<proteinExistence type="inferred from homology"/>
<feature type="domain" description="Flagellar hook-associated protein FlgK helical" evidence="8">
    <location>
        <begin position="86"/>
        <end position="303"/>
    </location>
</feature>
<comment type="similarity">
    <text evidence="3">Belongs to the flagella basal body rod proteins family.</text>
</comment>
<dbReference type="OrthoDB" id="7181295at2"/>
<evidence type="ECO:0000256" key="3">
    <source>
        <dbReference type="ARBA" id="ARBA00009677"/>
    </source>
</evidence>
<dbReference type="Pfam" id="PF22638">
    <property type="entry name" value="FlgK_D1"/>
    <property type="match status" value="1"/>
</dbReference>
<protein>
    <recommendedName>
        <fullName evidence="4">Flagellar hook-associated protein 1</fullName>
    </recommendedName>
</protein>
<feature type="domain" description="Flagellar basal-body/hook protein C-terminal" evidence="7">
    <location>
        <begin position="443"/>
        <end position="481"/>
    </location>
</feature>
<sequence>MSLSTALSIAQSALMNTARQTSVVSRNVSDASNPDYTRRIAVVTSTAPGARSVDIQRTTNDLLFRQNLSALSAYSGQNALYNGMDQLDVSVNGVDNASSPSTAIGNLQQALQLYATSPSNQNLGVSVIDAARQVVRSLNDGSKAIQDFRTQTDGQIATAVDDLNSLLSQFQDANTAVISGTRSGTDVSDALDQRDALLKKIADYVPVSTFTRGDNDMVITTGDGTTLFETIPRSVSFAPSSGYSAGAAGNAVYIDNVPISAGTGGNTSASGKLAGLLQLRDGVASTMQSQLDETARGLISAFAETAPSMPDAAGLFTWSGAPAVPAAGTLVNGLAASISINAAMDPSTGGNPTLLRDGGANGAAYVANTSGGASYSSLLVAYGDRLDQPMTFDPAAGISVTSSVSDYAANSIGWLQGVRQQASTAADAKEALASRSAEALSNATGVNVDQEMSLMLDLEHTYQASARMMKTVDDMMTALLSAVG</sequence>
<dbReference type="GO" id="GO:0005576">
    <property type="term" value="C:extracellular region"/>
    <property type="evidence" value="ECO:0007669"/>
    <property type="project" value="UniProtKB-SubCell"/>
</dbReference>
<evidence type="ECO:0000256" key="5">
    <source>
        <dbReference type="ARBA" id="ARBA00022525"/>
    </source>
</evidence>
<accession>A0A1G5XIV0</accession>
<dbReference type="Pfam" id="PF06429">
    <property type="entry name" value="Flg_bbr_C"/>
    <property type="match status" value="1"/>
</dbReference>
<name>A0A1G5XIV0_9HYPH</name>
<dbReference type="PANTHER" id="PTHR30033">
    <property type="entry name" value="FLAGELLAR HOOK-ASSOCIATED PROTEIN 1"/>
    <property type="match status" value="1"/>
</dbReference>
<dbReference type="InterPro" id="IPR002371">
    <property type="entry name" value="FlgK"/>
</dbReference>
<reference evidence="9 10" key="1">
    <citation type="submission" date="2016-10" db="EMBL/GenBank/DDBJ databases">
        <authorList>
            <person name="de Groot N.N."/>
        </authorList>
    </citation>
    <scope>NUCLEOTIDE SEQUENCE [LARGE SCALE GENOMIC DNA]</scope>
    <source>
        <strain evidence="9 10">CGMCC 1.12097</strain>
    </source>
</reference>
<dbReference type="EMBL" id="FMXM01000006">
    <property type="protein sequence ID" value="SDA70369.1"/>
    <property type="molecule type" value="Genomic_DNA"/>
</dbReference>